<keyword evidence="4" id="KW-1185">Reference proteome</keyword>
<protein>
    <submittedName>
        <fullName evidence="3">Uncharacterized protein</fullName>
    </submittedName>
</protein>
<evidence type="ECO:0000256" key="1">
    <source>
        <dbReference type="SAM" id="MobiDB-lite"/>
    </source>
</evidence>
<reference evidence="3" key="1">
    <citation type="submission" date="2020-11" db="EMBL/GenBank/DDBJ databases">
        <authorList>
            <consortium name="DOE Joint Genome Institute"/>
            <person name="Ahrendt S."/>
            <person name="Riley R."/>
            <person name="Andreopoulos W."/>
            <person name="Labutti K."/>
            <person name="Pangilinan J."/>
            <person name="Ruiz-Duenas F.J."/>
            <person name="Barrasa J.M."/>
            <person name="Sanchez-Garcia M."/>
            <person name="Camarero S."/>
            <person name="Miyauchi S."/>
            <person name="Serrano A."/>
            <person name="Linde D."/>
            <person name="Babiker R."/>
            <person name="Drula E."/>
            <person name="Ayuso-Fernandez I."/>
            <person name="Pacheco R."/>
            <person name="Padilla G."/>
            <person name="Ferreira P."/>
            <person name="Barriuso J."/>
            <person name="Kellner H."/>
            <person name="Castanera R."/>
            <person name="Alfaro M."/>
            <person name="Ramirez L."/>
            <person name="Pisabarro A.G."/>
            <person name="Kuo A."/>
            <person name="Tritt A."/>
            <person name="Lipzen A."/>
            <person name="He G."/>
            <person name="Yan M."/>
            <person name="Ng V."/>
            <person name="Cullen D."/>
            <person name="Martin F."/>
            <person name="Rosso M.-N."/>
            <person name="Henrissat B."/>
            <person name="Hibbett D."/>
            <person name="Martinez A.T."/>
            <person name="Grigoriev I.V."/>
        </authorList>
    </citation>
    <scope>NUCLEOTIDE SEQUENCE</scope>
    <source>
        <strain evidence="3">CBS 247.69</strain>
    </source>
</reference>
<keyword evidence="2" id="KW-1133">Transmembrane helix</keyword>
<feature type="compositionally biased region" description="Basic and acidic residues" evidence="1">
    <location>
        <begin position="541"/>
        <end position="553"/>
    </location>
</feature>
<dbReference type="EMBL" id="MU150233">
    <property type="protein sequence ID" value="KAF9468350.1"/>
    <property type="molecule type" value="Genomic_DNA"/>
</dbReference>
<evidence type="ECO:0000313" key="4">
    <source>
        <dbReference type="Proteomes" id="UP000807353"/>
    </source>
</evidence>
<keyword evidence="2" id="KW-0812">Transmembrane</keyword>
<proteinExistence type="predicted"/>
<evidence type="ECO:0000256" key="2">
    <source>
        <dbReference type="SAM" id="Phobius"/>
    </source>
</evidence>
<keyword evidence="2" id="KW-0472">Membrane</keyword>
<evidence type="ECO:0000313" key="3">
    <source>
        <dbReference type="EMBL" id="KAF9468350.1"/>
    </source>
</evidence>
<accession>A0A9P5YIR6</accession>
<dbReference type="AlphaFoldDB" id="A0A9P5YIR6"/>
<feature type="region of interest" description="Disordered" evidence="1">
    <location>
        <begin position="127"/>
        <end position="156"/>
    </location>
</feature>
<feature type="transmembrane region" description="Helical" evidence="2">
    <location>
        <begin position="428"/>
        <end position="446"/>
    </location>
</feature>
<sequence length="553" mass="60533">MLYLFAYLSVLTPTIFLQTRVIDTPLAPTIGALTFCLFRACFVIPEIDTTLYDFVREIPDSGWPTVDAPPQERVLILGGMDDDGAPPHNIAQAPHRPDVKPFSWTAPQDTSSKSLISPLASYLSTRPNHSVNTTVQPRNVTSPTNPHVEITSTNSNLPEGLWSDRDKFLALTSSGSLGRNGSMFNFNGVPINRTAYRATASPLAIRLPSTPSYLLALRCMESDKALYLLNETCSHIVSSNITHNLPQILASPTMTVGSPSLNFPRSLLSDKALYLLNNTCPSAPTFVNESPKKVVKTESSVFDTPPFRPISTLSLPCLFPNKIRRGAPRSCGFYAQPSIGMALDWDIKSQAALLKPYITEEGPIFFLSIADPDYKPSTCPRRRDPSFGAGVCNVAVNHKSAILPVFMPVSQKKYIPFFNNSHLYFMRIRHTAIAITLAVLILFSAIQTGKMKNIRAGDSCITVKVEEASALIITTLRHTSQTALSVKEEIIVPEVADLNIKYIPVSTAAKTAPPRGKARMVAGRRVQPARKCKTPPPTEASGKKGHDSKTKRS</sequence>
<feature type="region of interest" description="Disordered" evidence="1">
    <location>
        <begin position="513"/>
        <end position="553"/>
    </location>
</feature>
<dbReference type="Proteomes" id="UP000807353">
    <property type="component" value="Unassembled WGS sequence"/>
</dbReference>
<comment type="caution">
    <text evidence="3">The sequence shown here is derived from an EMBL/GenBank/DDBJ whole genome shotgun (WGS) entry which is preliminary data.</text>
</comment>
<gene>
    <name evidence="3" type="ORF">BDZ94DRAFT_1318014</name>
</gene>
<organism evidence="3 4">
    <name type="scientific">Collybia nuda</name>
    <dbReference type="NCBI Taxonomy" id="64659"/>
    <lineage>
        <taxon>Eukaryota</taxon>
        <taxon>Fungi</taxon>
        <taxon>Dikarya</taxon>
        <taxon>Basidiomycota</taxon>
        <taxon>Agaricomycotina</taxon>
        <taxon>Agaricomycetes</taxon>
        <taxon>Agaricomycetidae</taxon>
        <taxon>Agaricales</taxon>
        <taxon>Tricholomatineae</taxon>
        <taxon>Clitocybaceae</taxon>
        <taxon>Collybia</taxon>
    </lineage>
</organism>
<name>A0A9P5YIR6_9AGAR</name>